<keyword evidence="12" id="KW-0675">Receptor</keyword>
<evidence type="ECO:0000256" key="4">
    <source>
        <dbReference type="ARBA" id="ARBA00022692"/>
    </source>
</evidence>
<dbReference type="EMBL" id="WTYJ01000004">
    <property type="protein sequence ID" value="MXP00766.1"/>
    <property type="molecule type" value="Genomic_DNA"/>
</dbReference>
<keyword evidence="3 8" id="KW-1134">Transmembrane beta strand</keyword>
<evidence type="ECO:0000256" key="5">
    <source>
        <dbReference type="ARBA" id="ARBA00023077"/>
    </source>
</evidence>
<evidence type="ECO:0000256" key="3">
    <source>
        <dbReference type="ARBA" id="ARBA00022452"/>
    </source>
</evidence>
<dbReference type="InterPro" id="IPR012910">
    <property type="entry name" value="Plug_dom"/>
</dbReference>
<dbReference type="GO" id="GO:0009279">
    <property type="term" value="C:cell outer membrane"/>
    <property type="evidence" value="ECO:0007669"/>
    <property type="project" value="UniProtKB-SubCell"/>
</dbReference>
<dbReference type="SUPFAM" id="SSF56935">
    <property type="entry name" value="Porins"/>
    <property type="match status" value="1"/>
</dbReference>
<dbReference type="InterPro" id="IPR039426">
    <property type="entry name" value="TonB-dep_rcpt-like"/>
</dbReference>
<feature type="domain" description="TonB-dependent receptor-like beta-barrel" evidence="10">
    <location>
        <begin position="437"/>
        <end position="931"/>
    </location>
</feature>
<keyword evidence="6 8" id="KW-0472">Membrane</keyword>
<evidence type="ECO:0000256" key="7">
    <source>
        <dbReference type="ARBA" id="ARBA00023237"/>
    </source>
</evidence>
<keyword evidence="7 8" id="KW-0998">Cell outer membrane</keyword>
<feature type="domain" description="TonB-dependent receptor plug" evidence="11">
    <location>
        <begin position="69"/>
        <end position="184"/>
    </location>
</feature>
<accession>A0A6I4TX75</accession>
<evidence type="ECO:0000256" key="8">
    <source>
        <dbReference type="PROSITE-ProRule" id="PRU01360"/>
    </source>
</evidence>
<organism evidence="12 13">
    <name type="scientific">Croceibacterium xixiisoli</name>
    <dbReference type="NCBI Taxonomy" id="1476466"/>
    <lineage>
        <taxon>Bacteria</taxon>
        <taxon>Pseudomonadati</taxon>
        <taxon>Pseudomonadota</taxon>
        <taxon>Alphaproteobacteria</taxon>
        <taxon>Sphingomonadales</taxon>
        <taxon>Erythrobacteraceae</taxon>
        <taxon>Croceibacterium</taxon>
    </lineage>
</organism>
<gene>
    <name evidence="12" type="ORF">GRI97_17380</name>
</gene>
<dbReference type="InterPro" id="IPR037066">
    <property type="entry name" value="Plug_dom_sf"/>
</dbReference>
<evidence type="ECO:0000313" key="13">
    <source>
        <dbReference type="Proteomes" id="UP000469430"/>
    </source>
</evidence>
<evidence type="ECO:0000259" key="11">
    <source>
        <dbReference type="Pfam" id="PF07715"/>
    </source>
</evidence>
<name>A0A6I4TX75_9SPHN</name>
<dbReference type="Pfam" id="PF00593">
    <property type="entry name" value="TonB_dep_Rec_b-barrel"/>
    <property type="match status" value="1"/>
</dbReference>
<dbReference type="InterPro" id="IPR036942">
    <property type="entry name" value="Beta-barrel_TonB_sf"/>
</dbReference>
<evidence type="ECO:0000259" key="10">
    <source>
        <dbReference type="Pfam" id="PF00593"/>
    </source>
</evidence>
<dbReference type="InterPro" id="IPR000531">
    <property type="entry name" value="Beta-barrel_TonB"/>
</dbReference>
<evidence type="ECO:0000256" key="1">
    <source>
        <dbReference type="ARBA" id="ARBA00004571"/>
    </source>
</evidence>
<evidence type="ECO:0000256" key="9">
    <source>
        <dbReference type="RuleBase" id="RU003357"/>
    </source>
</evidence>
<comment type="similarity">
    <text evidence="8 9">Belongs to the TonB-dependent receptor family.</text>
</comment>
<proteinExistence type="inferred from homology"/>
<evidence type="ECO:0000313" key="12">
    <source>
        <dbReference type="EMBL" id="MXP00766.1"/>
    </source>
</evidence>
<keyword evidence="4 8" id="KW-0812">Transmembrane</keyword>
<dbReference type="PROSITE" id="PS52016">
    <property type="entry name" value="TONB_DEPENDENT_REC_3"/>
    <property type="match status" value="1"/>
</dbReference>
<reference evidence="12 13" key="1">
    <citation type="submission" date="2019-12" db="EMBL/GenBank/DDBJ databases">
        <title>Genomic-based taxomic classification of the family Erythrobacteraceae.</title>
        <authorList>
            <person name="Xu L."/>
        </authorList>
    </citation>
    <scope>NUCLEOTIDE SEQUENCE [LARGE SCALE GENOMIC DNA]</scope>
    <source>
        <strain evidence="12 13">S36</strain>
    </source>
</reference>
<comment type="subcellular location">
    <subcellularLocation>
        <location evidence="1 8">Cell outer membrane</location>
        <topology evidence="1 8">Multi-pass membrane protein</topology>
    </subcellularLocation>
</comment>
<keyword evidence="2 8" id="KW-0813">Transport</keyword>
<protein>
    <submittedName>
        <fullName evidence="12">TonB-dependent receptor</fullName>
    </submittedName>
</protein>
<sequence>MRISFVSKSFASESGAIRKGRLLTGVAGVAGLLGLFPGAVSAQDAAAPAEAEEAAPIVVTGSRIVRDGNDAPTPVSVISAQEIANEAPANIADFVNTLPSVSGSQTAVSNSGSLSNGASGVSALNLRSLGQNRTLILIDGKRSVSSTSTGLVDVNTIPQALIERVEVVTGGASSAYGSDAVAGVVNFVLDKDFTGIKADYEYGITTYGDIPNHKMSLTAGTSFAGGRGHVILSGEYFTQEGVHSIDRAWNNNGVFQINNPNYTATNGQPERLILSGVGSSNFTPGGLITGCRNAAGAVSGCSLTNTYFGNIGANGQASVNQLARGLVSGQWMVGGDYQVTSANHAGSNSLANDEDRISVFGRASFEVADWLTVFGQASYNKFKGYSIYQQTPSVGVSIAVDNAFLPTQVRDQMIAQGLTSITMGTSNAGITGSGADTGREVQRYVVGGEGRFSLFGRDIDWDVYYQHGKTKTRETLTDTWFNPRMAAMQDAVFDGEGNIVCRVNIDANLTNDLPGCVPINRIGVGGVTQEAKDFLFAIYPEREQYIGQDVAGFNFSTPRLFEGWAGPIALAFGAEYREESVDGYTDENQYSTTATWLYGNFRVTKGSYNVKEAYAETIVPLYDGVEFNGAFRVTDYSISGTVSTWKAGLTWQPIDDIRFRGTVSRDIRAPNLSELFDPGTARTNSVNVPDGSGGLRAEEFIQNFTGNLNLKPEVAKTYGAGIVFTPTFLDGFAAAIDYFDIKVTDSIDSVSSQNTANLCFEQNVQAFCDNIIYAAGSTTDITFINQTYMNFASQHVKGYDFEASYRMALGAGKLSLRGLATYYLQNITDTGFEAPNDSAGTRSLPKLTYRAQIGYAFDSGFELNMIGRGFSDMVIDNDFIECTTACPATDPINRTINENDVKGSLYFDFNANYSFEVGPSKARAFIAIRNLFDRDPVLTGNGPDGNNTPAYPQTARSQFDTFGRVFRLGVSLQY</sequence>
<dbReference type="OrthoDB" id="7614575at2"/>
<dbReference type="Proteomes" id="UP000469430">
    <property type="component" value="Unassembled WGS sequence"/>
</dbReference>
<dbReference type="Gene3D" id="2.170.130.10">
    <property type="entry name" value="TonB-dependent receptor, plug domain"/>
    <property type="match status" value="1"/>
</dbReference>
<comment type="caution">
    <text evidence="12">The sequence shown here is derived from an EMBL/GenBank/DDBJ whole genome shotgun (WGS) entry which is preliminary data.</text>
</comment>
<dbReference type="PANTHER" id="PTHR47234:SF3">
    <property type="entry name" value="SECRETIN_TONB SHORT N-TERMINAL DOMAIN-CONTAINING PROTEIN"/>
    <property type="match status" value="1"/>
</dbReference>
<dbReference type="PANTHER" id="PTHR47234">
    <property type="match status" value="1"/>
</dbReference>
<dbReference type="Gene3D" id="2.40.170.20">
    <property type="entry name" value="TonB-dependent receptor, beta-barrel domain"/>
    <property type="match status" value="1"/>
</dbReference>
<dbReference type="Pfam" id="PF07715">
    <property type="entry name" value="Plug"/>
    <property type="match status" value="1"/>
</dbReference>
<evidence type="ECO:0000256" key="2">
    <source>
        <dbReference type="ARBA" id="ARBA00022448"/>
    </source>
</evidence>
<evidence type="ECO:0000256" key="6">
    <source>
        <dbReference type="ARBA" id="ARBA00023136"/>
    </source>
</evidence>
<keyword evidence="5 9" id="KW-0798">TonB box</keyword>
<dbReference type="AlphaFoldDB" id="A0A6I4TX75"/>
<keyword evidence="13" id="KW-1185">Reference proteome</keyword>